<protein>
    <submittedName>
        <fullName evidence="1">Uncharacterized protein</fullName>
    </submittedName>
</protein>
<reference evidence="1 2" key="1">
    <citation type="journal article" date="2018" name="New Phytol.">
        <title>Phylogenomics of Endogonaceae and evolution of mycorrhizas within Mucoromycota.</title>
        <authorList>
            <person name="Chang Y."/>
            <person name="Desiro A."/>
            <person name="Na H."/>
            <person name="Sandor L."/>
            <person name="Lipzen A."/>
            <person name="Clum A."/>
            <person name="Barry K."/>
            <person name="Grigoriev I.V."/>
            <person name="Martin F.M."/>
            <person name="Stajich J.E."/>
            <person name="Smith M.E."/>
            <person name="Bonito G."/>
            <person name="Spatafora J.W."/>
        </authorList>
    </citation>
    <scope>NUCLEOTIDE SEQUENCE [LARGE SCALE GENOMIC DNA]</scope>
    <source>
        <strain evidence="1 2">AD002</strain>
    </source>
</reference>
<evidence type="ECO:0000313" key="2">
    <source>
        <dbReference type="Proteomes" id="UP000274822"/>
    </source>
</evidence>
<accession>A0A433QPY0</accession>
<evidence type="ECO:0000313" key="1">
    <source>
        <dbReference type="EMBL" id="RUS31820.1"/>
    </source>
</evidence>
<proteinExistence type="predicted"/>
<name>A0A433QPY0_9FUNG</name>
<dbReference type="EMBL" id="RBNJ01002573">
    <property type="protein sequence ID" value="RUS31820.1"/>
    <property type="molecule type" value="Genomic_DNA"/>
</dbReference>
<comment type="caution">
    <text evidence="1">The sequence shown here is derived from an EMBL/GenBank/DDBJ whole genome shotgun (WGS) entry which is preliminary data.</text>
</comment>
<dbReference type="Proteomes" id="UP000274822">
    <property type="component" value="Unassembled WGS sequence"/>
</dbReference>
<organism evidence="1 2">
    <name type="scientific">Jimgerdemannia flammicorona</name>
    <dbReference type="NCBI Taxonomy" id="994334"/>
    <lineage>
        <taxon>Eukaryota</taxon>
        <taxon>Fungi</taxon>
        <taxon>Fungi incertae sedis</taxon>
        <taxon>Mucoromycota</taxon>
        <taxon>Mucoromycotina</taxon>
        <taxon>Endogonomycetes</taxon>
        <taxon>Endogonales</taxon>
        <taxon>Endogonaceae</taxon>
        <taxon>Jimgerdemannia</taxon>
    </lineage>
</organism>
<dbReference type="AlphaFoldDB" id="A0A433QPY0"/>
<sequence length="92" mass="9672">MKPFHYTNVQCPKIALIPSAQEGPAPSGPVNFSSLLHSLYVATSIGPITPTSTSRPCDVGGCGAAANTRGNNNTFNCSIEPSRYHSTDTYKG</sequence>
<keyword evidence="2" id="KW-1185">Reference proteome</keyword>
<gene>
    <name evidence="1" type="ORF">BC938DRAFT_476995</name>
</gene>